<dbReference type="RefSeq" id="WP_091092624.1">
    <property type="nucleotide sequence ID" value="NZ_FNRD01000013.1"/>
</dbReference>
<sequence>MNTATTPAVSKTYIAEWIKLDFFNNSNLKTDIQKRISDNIDVVFINALNNLKGDNKNNSGIPFSEITLLAMAYFYSEIFTDEIKNEYYTLEMVKGFLDANNLTPYTAIHEIDVVFCTMKDAPYFKHCWLIIQSAWFFNSQYFGHHQHIDYVNHYIKTGEKLPTDNYKFDQNYLEKKYNDIDSRKEKRIPINGFTLVNQWYYGILFLVCNELKLPTKNFKNSIKDDREYNPLVKTSRQLRPLAPFKIIECDIKSAFPTFLDIKAGATLKDHVYNNLMKSKGIKRGEAKILFNTICNSGKYKSKQETTAFFIECGYTPQQCEKLISLTHNSNRKFIFSMTEYEALAITNFVTKNDLKQGARLHDAIIFIDDKTKPQLLQVPPNCDFGIKELNRPQVKESFAVGTKRLKFAYINSIPKGLNLISKVEYKKPEIKGIANGFKFYLGKYEYHSASYNLNDYTADYSRFIGSCNVMFSTLRTLNNRPLQPFERLFILQHIRQNSNYIFNVRALYSKYKQVNSTFLISKSRNWNVTENMNFKRNIDFITARSEAEKLVNIQCNYKDLFDLLEERISNNDFGYIYELSFKGRKDLNKLSFAIVQYYNLICTGHHRKQRKQVSSNTLYNSSIKDVTIKSLSLPKQRQNAFVQKKIKVYERELKAFNRLVNNRPKAKQMLFILIDITGFKTDIRLSRNEFLMNEIKTELLNIMDIENKTNRANEFNELYPKLSTQQIPIINDLNTIFDTDIQNSIFNQIDIQQANDRGELFFREYLRFHEVDEVNETPISTGELKEKYKFPEIDFE</sequence>
<dbReference type="EMBL" id="FNRD01000013">
    <property type="protein sequence ID" value="SEA96607.1"/>
    <property type="molecule type" value="Genomic_DNA"/>
</dbReference>
<dbReference type="STRING" id="150146.SAMN05443667_113109"/>
<accession>A0A1H4FHS9</accession>
<dbReference type="Proteomes" id="UP000198951">
    <property type="component" value="Unassembled WGS sequence"/>
</dbReference>
<name>A0A1H4FHS9_9FLAO</name>
<dbReference type="OrthoDB" id="1374173at2"/>
<dbReference type="AlphaFoldDB" id="A0A1H4FHS9"/>
<protein>
    <submittedName>
        <fullName evidence="1">Uncharacterized protein</fullName>
    </submittedName>
</protein>
<evidence type="ECO:0000313" key="1">
    <source>
        <dbReference type="EMBL" id="SEA96607.1"/>
    </source>
</evidence>
<gene>
    <name evidence="1" type="ORF">SAMN05443667_113109</name>
</gene>
<proteinExistence type="predicted"/>
<organism evidence="1 2">
    <name type="scientific">Flavobacterium gillisiae</name>
    <dbReference type="NCBI Taxonomy" id="150146"/>
    <lineage>
        <taxon>Bacteria</taxon>
        <taxon>Pseudomonadati</taxon>
        <taxon>Bacteroidota</taxon>
        <taxon>Flavobacteriia</taxon>
        <taxon>Flavobacteriales</taxon>
        <taxon>Flavobacteriaceae</taxon>
        <taxon>Flavobacterium</taxon>
    </lineage>
</organism>
<reference evidence="2" key="1">
    <citation type="submission" date="2016-10" db="EMBL/GenBank/DDBJ databases">
        <authorList>
            <person name="Varghese N."/>
            <person name="Submissions S."/>
        </authorList>
    </citation>
    <scope>NUCLEOTIDE SEQUENCE [LARGE SCALE GENOMIC DNA]</scope>
    <source>
        <strain evidence="2">DSM 22376</strain>
    </source>
</reference>
<evidence type="ECO:0000313" key="2">
    <source>
        <dbReference type="Proteomes" id="UP000198951"/>
    </source>
</evidence>
<keyword evidence="2" id="KW-1185">Reference proteome</keyword>